<keyword evidence="2" id="KW-0813">Transport</keyword>
<keyword evidence="5 7" id="KW-1133">Transmembrane helix</keyword>
<evidence type="ECO:0000313" key="9">
    <source>
        <dbReference type="EMBL" id="RAI38645.1"/>
    </source>
</evidence>
<evidence type="ECO:0000256" key="2">
    <source>
        <dbReference type="ARBA" id="ARBA00022448"/>
    </source>
</evidence>
<dbReference type="RefSeq" id="WP_111422170.1">
    <property type="nucleotide sequence ID" value="NZ_NPEX01000345.1"/>
</dbReference>
<evidence type="ECO:0000256" key="5">
    <source>
        <dbReference type="ARBA" id="ARBA00022989"/>
    </source>
</evidence>
<feature type="transmembrane region" description="Helical" evidence="7">
    <location>
        <begin position="106"/>
        <end position="125"/>
    </location>
</feature>
<dbReference type="PANTHER" id="PTHR23521">
    <property type="entry name" value="TRANSPORTER MFS SUPERFAMILY"/>
    <property type="match status" value="1"/>
</dbReference>
<keyword evidence="3" id="KW-1003">Cell membrane</keyword>
<dbReference type="Proteomes" id="UP000249130">
    <property type="component" value="Unassembled WGS sequence"/>
</dbReference>
<dbReference type="GO" id="GO:0022857">
    <property type="term" value="F:transmembrane transporter activity"/>
    <property type="evidence" value="ECO:0007669"/>
    <property type="project" value="InterPro"/>
</dbReference>
<feature type="transmembrane region" description="Helical" evidence="7">
    <location>
        <begin position="137"/>
        <end position="156"/>
    </location>
</feature>
<sequence>MQSPSSSTLLARGAIIATAAIFGLTYSLSAALIALDLAERGLSEALIGANAAMHAVGVLVMAVLLPRLTARLGLRRAVIGSLLSAALLLCLFPALPLVWLWFPLRILLGAASEVLFVLSETWLNALSSEATRARTMAAYTAAMSVGFALGPLLLSLVGSDGFLPYAIGAALAGGAAAIVVSPSIAAPDIADPGHGNPLHSMRLAPVAMAATALNAAVETAGLTFLTLYAMSVGWEESQATQLMTCMMAGAIVLQLPIGWLGDKIDRQTLIVLLAALSAAGAVAWPWALEVRSAIYPLLFVWGGLFVGIYTIMLTIVGSRFSGSAIIGIYAGMGVFWGVGALIGPTLAGIAMQATTHGLVVFVAVACATFTVAAWVIGRPQRDRTTSPAPEPRA</sequence>
<feature type="transmembrane region" description="Helical" evidence="7">
    <location>
        <begin position="357"/>
        <end position="376"/>
    </location>
</feature>
<keyword evidence="10" id="KW-1185">Reference proteome</keyword>
<proteinExistence type="predicted"/>
<protein>
    <submittedName>
        <fullName evidence="9">MFS transporter</fullName>
    </submittedName>
</protein>
<dbReference type="EMBL" id="NPEX01000345">
    <property type="protein sequence ID" value="RAI38645.1"/>
    <property type="molecule type" value="Genomic_DNA"/>
</dbReference>
<dbReference type="InterPro" id="IPR036259">
    <property type="entry name" value="MFS_trans_sf"/>
</dbReference>
<evidence type="ECO:0000256" key="7">
    <source>
        <dbReference type="SAM" id="Phobius"/>
    </source>
</evidence>
<dbReference type="PROSITE" id="PS50850">
    <property type="entry name" value="MFS"/>
    <property type="match status" value="1"/>
</dbReference>
<name>A0A327KMR9_9BRAD</name>
<reference evidence="9 10" key="1">
    <citation type="submission" date="2017-07" db="EMBL/GenBank/DDBJ databases">
        <title>Draft Genome Sequences of Select Purple Nonsulfur Bacteria.</title>
        <authorList>
            <person name="Lasarre B."/>
            <person name="Mckinlay J.B."/>
        </authorList>
    </citation>
    <scope>NUCLEOTIDE SEQUENCE [LARGE SCALE GENOMIC DNA]</scope>
    <source>
        <strain evidence="9 10">DSM 5909</strain>
    </source>
</reference>
<evidence type="ECO:0000313" key="10">
    <source>
        <dbReference type="Proteomes" id="UP000249130"/>
    </source>
</evidence>
<feature type="transmembrane region" description="Helical" evidence="7">
    <location>
        <begin position="293"/>
        <end position="316"/>
    </location>
</feature>
<feature type="transmembrane region" description="Helical" evidence="7">
    <location>
        <begin position="9"/>
        <end position="33"/>
    </location>
</feature>
<feature type="domain" description="Major facilitator superfamily (MFS) profile" evidence="8">
    <location>
        <begin position="11"/>
        <end position="381"/>
    </location>
</feature>
<feature type="transmembrane region" description="Helical" evidence="7">
    <location>
        <begin position="241"/>
        <end position="261"/>
    </location>
</feature>
<dbReference type="SUPFAM" id="SSF103473">
    <property type="entry name" value="MFS general substrate transporter"/>
    <property type="match status" value="1"/>
</dbReference>
<dbReference type="InterPro" id="IPR020846">
    <property type="entry name" value="MFS_dom"/>
</dbReference>
<comment type="subcellular location">
    <subcellularLocation>
        <location evidence="1">Cell membrane</location>
        <topology evidence="1">Multi-pass membrane protein</topology>
    </subcellularLocation>
</comment>
<feature type="transmembrane region" description="Helical" evidence="7">
    <location>
        <begin position="206"/>
        <end position="229"/>
    </location>
</feature>
<keyword evidence="6 7" id="KW-0472">Membrane</keyword>
<dbReference type="Gene3D" id="1.20.1250.20">
    <property type="entry name" value="MFS general substrate transporter like domains"/>
    <property type="match status" value="2"/>
</dbReference>
<evidence type="ECO:0000256" key="1">
    <source>
        <dbReference type="ARBA" id="ARBA00004651"/>
    </source>
</evidence>
<organism evidence="9 10">
    <name type="scientific">Rhodoplanes roseus</name>
    <dbReference type="NCBI Taxonomy" id="29409"/>
    <lineage>
        <taxon>Bacteria</taxon>
        <taxon>Pseudomonadati</taxon>
        <taxon>Pseudomonadota</taxon>
        <taxon>Alphaproteobacteria</taxon>
        <taxon>Hyphomicrobiales</taxon>
        <taxon>Nitrobacteraceae</taxon>
        <taxon>Rhodoplanes</taxon>
    </lineage>
</organism>
<gene>
    <name evidence="9" type="ORF">CH341_27455</name>
</gene>
<dbReference type="Pfam" id="PF07690">
    <property type="entry name" value="MFS_1"/>
    <property type="match status" value="1"/>
</dbReference>
<feature type="transmembrane region" description="Helical" evidence="7">
    <location>
        <begin position="268"/>
        <end position="287"/>
    </location>
</feature>
<keyword evidence="4 7" id="KW-0812">Transmembrane</keyword>
<feature type="transmembrane region" description="Helical" evidence="7">
    <location>
        <begin position="45"/>
        <end position="65"/>
    </location>
</feature>
<dbReference type="AlphaFoldDB" id="A0A327KMR9"/>
<dbReference type="InterPro" id="IPR047200">
    <property type="entry name" value="MFS_YcaD-like"/>
</dbReference>
<comment type="caution">
    <text evidence="9">The sequence shown here is derived from an EMBL/GenBank/DDBJ whole genome shotgun (WGS) entry which is preliminary data.</text>
</comment>
<feature type="transmembrane region" description="Helical" evidence="7">
    <location>
        <begin position="77"/>
        <end position="100"/>
    </location>
</feature>
<feature type="transmembrane region" description="Helical" evidence="7">
    <location>
        <begin position="328"/>
        <end position="351"/>
    </location>
</feature>
<dbReference type="InterPro" id="IPR011701">
    <property type="entry name" value="MFS"/>
</dbReference>
<evidence type="ECO:0000256" key="3">
    <source>
        <dbReference type="ARBA" id="ARBA00022475"/>
    </source>
</evidence>
<dbReference type="GO" id="GO:0005886">
    <property type="term" value="C:plasma membrane"/>
    <property type="evidence" value="ECO:0007669"/>
    <property type="project" value="UniProtKB-SubCell"/>
</dbReference>
<evidence type="ECO:0000256" key="6">
    <source>
        <dbReference type="ARBA" id="ARBA00023136"/>
    </source>
</evidence>
<dbReference type="PANTHER" id="PTHR23521:SF2">
    <property type="entry name" value="TRANSPORTER MFS SUPERFAMILY"/>
    <property type="match status" value="1"/>
</dbReference>
<accession>A0A327KMR9</accession>
<dbReference type="CDD" id="cd17477">
    <property type="entry name" value="MFS_YcaD_like"/>
    <property type="match status" value="1"/>
</dbReference>
<dbReference type="OrthoDB" id="9810614at2"/>
<feature type="transmembrane region" description="Helical" evidence="7">
    <location>
        <begin position="162"/>
        <end position="185"/>
    </location>
</feature>
<evidence type="ECO:0000256" key="4">
    <source>
        <dbReference type="ARBA" id="ARBA00022692"/>
    </source>
</evidence>
<evidence type="ECO:0000259" key="8">
    <source>
        <dbReference type="PROSITE" id="PS50850"/>
    </source>
</evidence>